<sequence>MLTIEAELCKTLNISWADARDLSSYARGKLGIIPGDKVAEQTRRQSILTAAIEADKQFPKKRNLPKGGEPEIRKEGQIKKDLSNPKHNTTARQELAMGVQDVTAPAGNTMMDRGNAKVANEAATADGTNKTQKEMSSCAACLQCFNTVGQCCALFSLC</sequence>
<gene>
    <name evidence="2" type="ORF">SMAR0320_LOCUS631</name>
</gene>
<protein>
    <submittedName>
        <fullName evidence="2">Uncharacterized protein</fullName>
    </submittedName>
</protein>
<feature type="compositionally biased region" description="Basic and acidic residues" evidence="1">
    <location>
        <begin position="68"/>
        <end position="84"/>
    </location>
</feature>
<dbReference type="EMBL" id="HBGZ01000833">
    <property type="protein sequence ID" value="CAD9571301.1"/>
    <property type="molecule type" value="Transcribed_RNA"/>
</dbReference>
<accession>A0A7S2KAN7</accession>
<reference evidence="2" key="1">
    <citation type="submission" date="2021-01" db="EMBL/GenBank/DDBJ databases">
        <authorList>
            <person name="Corre E."/>
            <person name="Pelletier E."/>
            <person name="Niang G."/>
            <person name="Scheremetjew M."/>
            <person name="Finn R."/>
            <person name="Kale V."/>
            <person name="Holt S."/>
            <person name="Cochrane G."/>
            <person name="Meng A."/>
            <person name="Brown T."/>
            <person name="Cohen L."/>
        </authorList>
    </citation>
    <scope>NUCLEOTIDE SEQUENCE</scope>
    <source>
        <strain evidence="2">SM1012Den-03</strain>
    </source>
</reference>
<proteinExistence type="predicted"/>
<evidence type="ECO:0000256" key="1">
    <source>
        <dbReference type="SAM" id="MobiDB-lite"/>
    </source>
</evidence>
<organism evidence="2">
    <name type="scientific">Skeletonema marinoi</name>
    <dbReference type="NCBI Taxonomy" id="267567"/>
    <lineage>
        <taxon>Eukaryota</taxon>
        <taxon>Sar</taxon>
        <taxon>Stramenopiles</taxon>
        <taxon>Ochrophyta</taxon>
        <taxon>Bacillariophyta</taxon>
        <taxon>Coscinodiscophyceae</taxon>
        <taxon>Thalassiosirophycidae</taxon>
        <taxon>Thalassiosirales</taxon>
        <taxon>Skeletonemataceae</taxon>
        <taxon>Skeletonema</taxon>
        <taxon>Skeletonema marinoi-dohrnii complex</taxon>
    </lineage>
</organism>
<evidence type="ECO:0000313" key="2">
    <source>
        <dbReference type="EMBL" id="CAD9571301.1"/>
    </source>
</evidence>
<name>A0A7S2KAN7_9STRA</name>
<feature type="region of interest" description="Disordered" evidence="1">
    <location>
        <begin position="58"/>
        <end position="85"/>
    </location>
</feature>
<dbReference type="AlphaFoldDB" id="A0A7S2KAN7"/>